<accession>A0A7C2P193</accession>
<dbReference type="SUPFAM" id="SSF50952">
    <property type="entry name" value="Soluble quinoprotein glucose dehydrogenase"/>
    <property type="match status" value="1"/>
</dbReference>
<protein>
    <submittedName>
        <fullName evidence="6">C-type cytochrome</fullName>
    </submittedName>
</protein>
<dbReference type="InterPro" id="IPR055557">
    <property type="entry name" value="DUF7133"/>
</dbReference>
<dbReference type="GO" id="GO:0020037">
    <property type="term" value="F:heme binding"/>
    <property type="evidence" value="ECO:0007669"/>
    <property type="project" value="InterPro"/>
</dbReference>
<dbReference type="Gene3D" id="2.120.10.30">
    <property type="entry name" value="TolB, C-terminal domain"/>
    <property type="match status" value="1"/>
</dbReference>
<dbReference type="GO" id="GO:0009055">
    <property type="term" value="F:electron transfer activity"/>
    <property type="evidence" value="ECO:0007669"/>
    <property type="project" value="InterPro"/>
</dbReference>
<feature type="domain" description="Cytochrome c" evidence="5">
    <location>
        <begin position="889"/>
        <end position="1021"/>
    </location>
</feature>
<dbReference type="PANTHER" id="PTHR33546:SF1">
    <property type="entry name" value="LARGE, MULTIFUNCTIONAL SECRETED PROTEIN"/>
    <property type="match status" value="1"/>
</dbReference>
<evidence type="ECO:0000256" key="4">
    <source>
        <dbReference type="PROSITE-ProRule" id="PRU00433"/>
    </source>
</evidence>
<dbReference type="Gene3D" id="1.10.760.10">
    <property type="entry name" value="Cytochrome c-like domain"/>
    <property type="match status" value="1"/>
</dbReference>
<evidence type="ECO:0000256" key="1">
    <source>
        <dbReference type="ARBA" id="ARBA00022617"/>
    </source>
</evidence>
<dbReference type="InterPro" id="IPR011041">
    <property type="entry name" value="Quinoprot_gluc/sorb_DH_b-prop"/>
</dbReference>
<comment type="caution">
    <text evidence="6">The sequence shown here is derived from an EMBL/GenBank/DDBJ whole genome shotgun (WGS) entry which is preliminary data.</text>
</comment>
<keyword evidence="2 4" id="KW-0479">Metal-binding</keyword>
<keyword evidence="3 4" id="KW-0408">Iron</keyword>
<dbReference type="NCBIfam" id="TIGR02604">
    <property type="entry name" value="Piru_Ver_Nterm"/>
    <property type="match status" value="1"/>
</dbReference>
<dbReference type="EMBL" id="DSOK01000017">
    <property type="protein sequence ID" value="HEN13953.1"/>
    <property type="molecule type" value="Genomic_DNA"/>
</dbReference>
<dbReference type="Pfam" id="PF13442">
    <property type="entry name" value="Cytochrome_CBB3"/>
    <property type="match status" value="1"/>
</dbReference>
<dbReference type="InterPro" id="IPR013427">
    <property type="entry name" value="Haem-bd_dom_put"/>
</dbReference>
<dbReference type="GO" id="GO:0046872">
    <property type="term" value="F:metal ion binding"/>
    <property type="evidence" value="ECO:0007669"/>
    <property type="project" value="UniProtKB-KW"/>
</dbReference>
<evidence type="ECO:0000259" key="5">
    <source>
        <dbReference type="PROSITE" id="PS51007"/>
    </source>
</evidence>
<sequence>MLARSGSCCAARDDVMQRLGLGWLFVGLVGIATAAADDFPDVPNTQENPPPFTTPEAALKALRLPDGFRATLFAHEPDVRQPIAITTDERGRLWVAENYTYAERPIHFDGKLRDRILVLEDTDHDGVADQRTVFFDDVQQLTSVEVGFGGIWAMAPPNLLFLPDKNRDDVPDGPPVVVLDGFETGAANRHNFANGLKWGPDGWLYGRVGITAPGDIGVPGTPKEHRVPVGPSLWRYHPVTKAVEEVCTGTTNPWGHDWDEHGELFFINTVIGHLWHGLHGAHYRRMFGADRNPYVFQVLEQTADHFHWDTREAWNDIRKGVTDTTSQAGGGHAHSGLMIYQGDNWPEQYRGKMLTLNLHGRRINVDRLERHGAGYVGKHEADLIFSDDPWFRPIELIYGPDGGVYVADWSDVGECHENDGVHRTSGRIFKITYGDVKSQKDLDLAKLSSLDLVQLQTHRNEWFARQGRRLLQERTAAGELMAEVGAKLRWMYANETSTPRKLRALWALVACREATDLWLMDELTASDEHIRAWAVRLLVDDGRVDPEPLARLRKAAQRETSGLTLLALSSALPRLPNADRWSIASSIARHKQFATDDVLPLMLWYGIEPIVTQQPGQAIPLAITTEMPLVRQFIARRLTMDLERAPQSVDSLVSVLNHASVQKTNGPITQEIQRDILTGMSQALLGWRQARPPKEWARLVASIDRDGNTELKKLVRDISVVFGDGRAIDELLALAKSTNADTATRRAAIRSLVDAKPAGLADVLQGLLADREVSPEAVRGLAAVGNADTPETLVKFYGRLVPPGKEAAIQTLVARPTSAAVLLDAIAVGQIARADVPVFLVRQMQGYDDPALQAKLQSLWPELRPISADKQARIAEMKEKLPRDVLAAANVSAGRALWEKSCAKCHVLFGEGGKIGPDLTGSQRHNLDYLLENILDPSATLLPAFRMTTLVLTDGRVINGVILTKTEQTWEVQTPTEKLTLRKSDIEETKDSTQSLMPEGQLDLLSPEEVRNLIGYVMSPQQVPLPGRSLGGQ</sequence>
<keyword evidence="1 4" id="KW-0349">Heme</keyword>
<dbReference type="AlphaFoldDB" id="A0A7C2P193"/>
<dbReference type="PANTHER" id="PTHR33546">
    <property type="entry name" value="LARGE, MULTIFUNCTIONAL SECRETED PROTEIN-RELATED"/>
    <property type="match status" value="1"/>
</dbReference>
<evidence type="ECO:0000256" key="3">
    <source>
        <dbReference type="ARBA" id="ARBA00023004"/>
    </source>
</evidence>
<dbReference type="InterPro" id="IPR013428">
    <property type="entry name" value="Membrane-bound_put_N"/>
</dbReference>
<evidence type="ECO:0000313" key="6">
    <source>
        <dbReference type="EMBL" id="HEN13953.1"/>
    </source>
</evidence>
<dbReference type="InterPro" id="IPR036909">
    <property type="entry name" value="Cyt_c-like_dom_sf"/>
</dbReference>
<dbReference type="NCBIfam" id="TIGR02603">
    <property type="entry name" value="CxxCH_TIGR02603"/>
    <property type="match status" value="1"/>
</dbReference>
<proteinExistence type="predicted"/>
<evidence type="ECO:0000256" key="2">
    <source>
        <dbReference type="ARBA" id="ARBA00022723"/>
    </source>
</evidence>
<organism evidence="6">
    <name type="scientific">Schlesneria paludicola</name>
    <dbReference type="NCBI Taxonomy" id="360056"/>
    <lineage>
        <taxon>Bacteria</taxon>
        <taxon>Pseudomonadati</taxon>
        <taxon>Planctomycetota</taxon>
        <taxon>Planctomycetia</taxon>
        <taxon>Planctomycetales</taxon>
        <taxon>Planctomycetaceae</taxon>
        <taxon>Schlesneria</taxon>
    </lineage>
</organism>
<dbReference type="PROSITE" id="PS51007">
    <property type="entry name" value="CYTC"/>
    <property type="match status" value="1"/>
</dbReference>
<gene>
    <name evidence="6" type="ORF">ENQ76_00595</name>
</gene>
<name>A0A7C2P193_9PLAN</name>
<reference evidence="6" key="1">
    <citation type="journal article" date="2020" name="mSystems">
        <title>Genome- and Community-Level Interaction Insights into Carbon Utilization and Element Cycling Functions of Hydrothermarchaeota in Hydrothermal Sediment.</title>
        <authorList>
            <person name="Zhou Z."/>
            <person name="Liu Y."/>
            <person name="Xu W."/>
            <person name="Pan J."/>
            <person name="Luo Z.H."/>
            <person name="Li M."/>
        </authorList>
    </citation>
    <scope>NUCLEOTIDE SEQUENCE [LARGE SCALE GENOMIC DNA]</scope>
    <source>
        <strain evidence="6">SpSt-339</strain>
    </source>
</reference>
<dbReference type="InterPro" id="IPR011042">
    <property type="entry name" value="6-blade_b-propeller_TolB-like"/>
</dbReference>
<dbReference type="Pfam" id="PF23500">
    <property type="entry name" value="DUF7133"/>
    <property type="match status" value="1"/>
</dbReference>
<dbReference type="SUPFAM" id="SSF46626">
    <property type="entry name" value="Cytochrome c"/>
    <property type="match status" value="1"/>
</dbReference>
<dbReference type="InterPro" id="IPR009056">
    <property type="entry name" value="Cyt_c-like_dom"/>
</dbReference>